<dbReference type="GeneID" id="17357267"/>
<evidence type="ECO:0000256" key="1">
    <source>
        <dbReference type="ARBA" id="ARBA00004141"/>
    </source>
</evidence>
<sequence length="381" mass="39457">MIGIARHVAAGRLLRQPPTTLTCLPARPASGRRPPIEANAAGAGGRLGGAQKKNIGASILSSVLSLSSAPYSSYVPEPKTFLHHASAEAKQLWTVAALVIMARAALPVRLAIAGLLVAATMVALPQRLWQPQLLRLGSLCGVLFLFTLIGGELAPVQSNRSVGVSMASATSAAAVAGDLPVSMAQLGAPPYRYVLLHLGWITVTKRSLNLALAFAGLTFAALQSASLCLVTTPPEGMARAVGRALGPLGVLGLPIKELVLTMLLALRFMATVFEECRNLCLGLASRGVDWRQQGLRGTLAICVGMGSKLFINLMARCDNIAVAMAARGFRGPQQHVLYPAGASEAAEAPAAVPRGLQLPSAADVGILACLALLFAASCTVI</sequence>
<gene>
    <name evidence="6" type="ORF">CHLNCDRAFT_30391</name>
</gene>
<dbReference type="GO" id="GO:0005886">
    <property type="term" value="C:plasma membrane"/>
    <property type="evidence" value="ECO:0007669"/>
    <property type="project" value="UniProtKB-ARBA"/>
</dbReference>
<dbReference type="InParanoid" id="E1Z951"/>
<dbReference type="InterPro" id="IPR003339">
    <property type="entry name" value="ABC/ECF_trnsptr_transmembrane"/>
</dbReference>
<organism evidence="7">
    <name type="scientific">Chlorella variabilis</name>
    <name type="common">Green alga</name>
    <dbReference type="NCBI Taxonomy" id="554065"/>
    <lineage>
        <taxon>Eukaryota</taxon>
        <taxon>Viridiplantae</taxon>
        <taxon>Chlorophyta</taxon>
        <taxon>core chlorophytes</taxon>
        <taxon>Trebouxiophyceae</taxon>
        <taxon>Chlorellales</taxon>
        <taxon>Chlorellaceae</taxon>
        <taxon>Chlorella clade</taxon>
        <taxon>Chlorella</taxon>
    </lineage>
</organism>
<evidence type="ECO:0000313" key="6">
    <source>
        <dbReference type="EMBL" id="EFN57455.1"/>
    </source>
</evidence>
<dbReference type="PANTHER" id="PTHR33514:SF13">
    <property type="entry name" value="PROTEIN ABCI12, CHLOROPLASTIC"/>
    <property type="match status" value="1"/>
</dbReference>
<protein>
    <submittedName>
        <fullName evidence="6">Uncharacterized protein</fullName>
    </submittedName>
</protein>
<evidence type="ECO:0000256" key="2">
    <source>
        <dbReference type="ARBA" id="ARBA00022692"/>
    </source>
</evidence>
<dbReference type="RefSeq" id="XP_005849557.1">
    <property type="nucleotide sequence ID" value="XM_005849495.1"/>
</dbReference>
<dbReference type="CDD" id="cd16914">
    <property type="entry name" value="EcfT"/>
    <property type="match status" value="1"/>
</dbReference>
<keyword evidence="2 5" id="KW-0812">Transmembrane</keyword>
<keyword evidence="3 5" id="KW-1133">Transmembrane helix</keyword>
<dbReference type="EMBL" id="GL433839">
    <property type="protein sequence ID" value="EFN57455.1"/>
    <property type="molecule type" value="Genomic_DNA"/>
</dbReference>
<evidence type="ECO:0000313" key="7">
    <source>
        <dbReference type="Proteomes" id="UP000008141"/>
    </source>
</evidence>
<dbReference type="GO" id="GO:0009507">
    <property type="term" value="C:chloroplast"/>
    <property type="evidence" value="ECO:0007669"/>
    <property type="project" value="TreeGrafter"/>
</dbReference>
<name>E1Z951_CHLVA</name>
<feature type="transmembrane region" description="Helical" evidence="5">
    <location>
        <begin position="210"/>
        <end position="232"/>
    </location>
</feature>
<dbReference type="STRING" id="554065.E1Z951"/>
<reference evidence="6 7" key="1">
    <citation type="journal article" date="2010" name="Plant Cell">
        <title>The Chlorella variabilis NC64A genome reveals adaptation to photosymbiosis, coevolution with viruses, and cryptic sex.</title>
        <authorList>
            <person name="Blanc G."/>
            <person name="Duncan G."/>
            <person name="Agarkova I."/>
            <person name="Borodovsky M."/>
            <person name="Gurnon J."/>
            <person name="Kuo A."/>
            <person name="Lindquist E."/>
            <person name="Lucas S."/>
            <person name="Pangilinan J."/>
            <person name="Polle J."/>
            <person name="Salamov A."/>
            <person name="Terry A."/>
            <person name="Yamada T."/>
            <person name="Dunigan D.D."/>
            <person name="Grigoriev I.V."/>
            <person name="Claverie J.M."/>
            <person name="Van Etten J.L."/>
        </authorList>
    </citation>
    <scope>NUCLEOTIDE SEQUENCE [LARGE SCALE GENOMIC DNA]</scope>
    <source>
        <strain evidence="6 7">NC64A</strain>
    </source>
</reference>
<dbReference type="AlphaFoldDB" id="E1Z951"/>
<dbReference type="Pfam" id="PF02361">
    <property type="entry name" value="CbiQ"/>
    <property type="match status" value="1"/>
</dbReference>
<feature type="transmembrane region" description="Helical" evidence="5">
    <location>
        <begin position="244"/>
        <end position="270"/>
    </location>
</feature>
<evidence type="ECO:0000256" key="4">
    <source>
        <dbReference type="ARBA" id="ARBA00023136"/>
    </source>
</evidence>
<dbReference type="Proteomes" id="UP000008141">
    <property type="component" value="Unassembled WGS sequence"/>
</dbReference>
<keyword evidence="7" id="KW-1185">Reference proteome</keyword>
<evidence type="ECO:0000256" key="3">
    <source>
        <dbReference type="ARBA" id="ARBA00022989"/>
    </source>
</evidence>
<dbReference type="OMA" id="QYVLLHV"/>
<feature type="transmembrane region" description="Helical" evidence="5">
    <location>
        <begin position="92"/>
        <end position="124"/>
    </location>
</feature>
<proteinExistence type="predicted"/>
<feature type="transmembrane region" description="Helical" evidence="5">
    <location>
        <begin position="136"/>
        <end position="156"/>
    </location>
</feature>
<comment type="subcellular location">
    <subcellularLocation>
        <location evidence="1">Membrane</location>
        <topology evidence="1">Multi-pass membrane protein</topology>
    </subcellularLocation>
</comment>
<dbReference type="PANTHER" id="PTHR33514">
    <property type="entry name" value="PROTEIN ABCI12, CHLOROPLASTIC"/>
    <property type="match status" value="1"/>
</dbReference>
<dbReference type="OrthoDB" id="2019294at2759"/>
<dbReference type="KEGG" id="cvr:CHLNCDRAFT_30391"/>
<keyword evidence="4 5" id="KW-0472">Membrane</keyword>
<accession>E1Z951</accession>
<dbReference type="FunCoup" id="E1Z951">
    <property type="interactions" value="343"/>
</dbReference>
<evidence type="ECO:0000256" key="5">
    <source>
        <dbReference type="SAM" id="Phobius"/>
    </source>
</evidence>
<dbReference type="eggNOG" id="ENOG502QTQ5">
    <property type="taxonomic scope" value="Eukaryota"/>
</dbReference>